<feature type="compositionally biased region" description="Low complexity" evidence="1">
    <location>
        <begin position="278"/>
        <end position="290"/>
    </location>
</feature>
<gene>
    <name evidence="2" type="primary">TDEL0A04470</name>
    <name evidence="2" type="ORF">TDEL_0A04470</name>
</gene>
<evidence type="ECO:0000313" key="3">
    <source>
        <dbReference type="Proteomes" id="UP000005627"/>
    </source>
</evidence>
<dbReference type="FunCoup" id="G8ZMD5">
    <property type="interactions" value="28"/>
</dbReference>
<protein>
    <submittedName>
        <fullName evidence="2">Uncharacterized protein</fullName>
    </submittedName>
</protein>
<evidence type="ECO:0000256" key="1">
    <source>
        <dbReference type="SAM" id="MobiDB-lite"/>
    </source>
</evidence>
<organism evidence="2 3">
    <name type="scientific">Torulaspora delbrueckii</name>
    <name type="common">Yeast</name>
    <name type="synonym">Candida colliculosa</name>
    <dbReference type="NCBI Taxonomy" id="4950"/>
    <lineage>
        <taxon>Eukaryota</taxon>
        <taxon>Fungi</taxon>
        <taxon>Dikarya</taxon>
        <taxon>Ascomycota</taxon>
        <taxon>Saccharomycotina</taxon>
        <taxon>Saccharomycetes</taxon>
        <taxon>Saccharomycetales</taxon>
        <taxon>Saccharomycetaceae</taxon>
        <taxon>Torulaspora</taxon>
    </lineage>
</organism>
<name>G8ZMD5_TORDE</name>
<dbReference type="AlphaFoldDB" id="G8ZMD5"/>
<feature type="region of interest" description="Disordered" evidence="1">
    <location>
        <begin position="229"/>
        <end position="299"/>
    </location>
</feature>
<dbReference type="eggNOG" id="ENOG502S748">
    <property type="taxonomic scope" value="Eukaryota"/>
</dbReference>
<sequence>MAEPDSDQEESLGTGNNDLEVFLDKLVPSNDFHPQALVEPKSAYELLDEAPNGRKLMNYLFHSAKDDDCRSSELQRITSSIAEKWFEEERRSSTQLTPAALQLDAPVIFSWSKKASGTRSNPTVDRKTNPVGETTNQILFKSISSRLSEIAKHREDIRGAAKEAHEAIDPESSLRKQQWAVSEFHVDPLQPFVARALPRESKKENTSKKKAKRRSILNFWGLNTESKRKEKLKVTKEDVVEKPQDNGPTANEMSELVESPTEKRTQEVTPTLLDQPVSLSSPASAMSMSSFVPLQPKKK</sequence>
<dbReference type="HOGENOM" id="CLU_048593_0_0_1"/>
<feature type="compositionally biased region" description="Basic and acidic residues" evidence="1">
    <location>
        <begin position="229"/>
        <end position="244"/>
    </location>
</feature>
<dbReference type="Proteomes" id="UP000005627">
    <property type="component" value="Chromosome 1"/>
</dbReference>
<accession>G8ZMD5</accession>
<dbReference type="OrthoDB" id="4036613at2759"/>
<proteinExistence type="predicted"/>
<dbReference type="EMBL" id="HE616742">
    <property type="protein sequence ID" value="CCE89779.1"/>
    <property type="molecule type" value="Genomic_DNA"/>
</dbReference>
<evidence type="ECO:0000313" key="2">
    <source>
        <dbReference type="EMBL" id="CCE89779.1"/>
    </source>
</evidence>
<dbReference type="KEGG" id="tdl:TDEL_0A04470"/>
<keyword evidence="3" id="KW-1185">Reference proteome</keyword>
<dbReference type="InParanoid" id="G8ZMD5"/>
<dbReference type="GeneID" id="11503077"/>
<reference evidence="2 3" key="1">
    <citation type="journal article" date="2011" name="Proc. Natl. Acad. Sci. U.S.A.">
        <title>Evolutionary erosion of yeast sex chromosomes by mating-type switching accidents.</title>
        <authorList>
            <person name="Gordon J.L."/>
            <person name="Armisen D."/>
            <person name="Proux-Wera E."/>
            <person name="Oheigeartaigh S.S."/>
            <person name="Byrne K.P."/>
            <person name="Wolfe K.H."/>
        </authorList>
    </citation>
    <scope>NUCLEOTIDE SEQUENCE [LARGE SCALE GENOMIC DNA]</scope>
    <source>
        <strain evidence="3">ATCC 10662 / CBS 1146 / NBRC 0425 / NCYC 2629 / NRRL Y-866</strain>
    </source>
</reference>
<dbReference type="RefSeq" id="XP_003678990.1">
    <property type="nucleotide sequence ID" value="XM_003678942.1"/>
</dbReference>